<evidence type="ECO:0000313" key="3">
    <source>
        <dbReference type="Proteomes" id="UP001519272"/>
    </source>
</evidence>
<feature type="transmembrane region" description="Helical" evidence="1">
    <location>
        <begin position="59"/>
        <end position="80"/>
    </location>
</feature>
<evidence type="ECO:0000313" key="2">
    <source>
        <dbReference type="EMBL" id="MBP1904872.1"/>
    </source>
</evidence>
<dbReference type="PANTHER" id="PTHR36833">
    <property type="entry name" value="SLR0610 PROTEIN-RELATED"/>
    <property type="match status" value="1"/>
</dbReference>
<keyword evidence="3" id="KW-1185">Reference proteome</keyword>
<feature type="transmembrane region" description="Helical" evidence="1">
    <location>
        <begin position="193"/>
        <end position="215"/>
    </location>
</feature>
<protein>
    <submittedName>
        <fullName evidence="2">ABC-2 type transport system permease protein</fullName>
    </submittedName>
</protein>
<feature type="transmembrane region" description="Helical" evidence="1">
    <location>
        <begin position="145"/>
        <end position="173"/>
    </location>
</feature>
<dbReference type="Pfam" id="PF06182">
    <property type="entry name" value="ABC2_membrane_6"/>
    <property type="match status" value="1"/>
</dbReference>
<evidence type="ECO:0000256" key="1">
    <source>
        <dbReference type="SAM" id="Phobius"/>
    </source>
</evidence>
<dbReference type="RefSeq" id="WP_210088540.1">
    <property type="nucleotide sequence ID" value="NZ_JAGGKG010000005.1"/>
</dbReference>
<feature type="transmembrane region" description="Helical" evidence="1">
    <location>
        <begin position="116"/>
        <end position="133"/>
    </location>
</feature>
<dbReference type="EMBL" id="JAGGKG010000005">
    <property type="protein sequence ID" value="MBP1904872.1"/>
    <property type="molecule type" value="Genomic_DNA"/>
</dbReference>
<reference evidence="2 3" key="1">
    <citation type="submission" date="2021-03" db="EMBL/GenBank/DDBJ databases">
        <title>Genomic Encyclopedia of Type Strains, Phase IV (KMG-IV): sequencing the most valuable type-strain genomes for metagenomic binning, comparative biology and taxonomic classification.</title>
        <authorList>
            <person name="Goeker M."/>
        </authorList>
    </citation>
    <scope>NUCLEOTIDE SEQUENCE [LARGE SCALE GENOMIC DNA]</scope>
    <source>
        <strain evidence="2 3">DSM 14349</strain>
    </source>
</reference>
<keyword evidence="1" id="KW-1133">Transmembrane helix</keyword>
<sequence>MHYARLYLEYIKLRIMGVAENRKAFIMGGLAQFASYGAEFLIVWLLIEKFQTINGWGAYEVLLLFSLNLCSYAIAGFFFFNATTQLSNMVKNGSFDEVLTKPLNSFLYLVCREFNSAYITHFILSIGVIVICFNNLNQTLTGGDICFLIVIIVSGALIQAAGLIVTSVPSFWIVETEGLREVLFFQIKDFIRYPITIYNKTIQIILTFILPYAFINFYPVQHFLSKKDFIFFNHSFQYLSPIVGIVCFFLAYKFWFVGVNHYKSTGS</sequence>
<feature type="transmembrane region" description="Helical" evidence="1">
    <location>
        <begin position="236"/>
        <end position="255"/>
    </location>
</feature>
<accession>A0ABS4FQM0</accession>
<keyword evidence="1" id="KW-0472">Membrane</keyword>
<dbReference type="PANTHER" id="PTHR36833:SF1">
    <property type="entry name" value="INTEGRAL MEMBRANE TRANSPORT PROTEIN"/>
    <property type="match status" value="1"/>
</dbReference>
<name>A0ABS4FQM0_9BACL</name>
<dbReference type="Proteomes" id="UP001519272">
    <property type="component" value="Unassembled WGS sequence"/>
</dbReference>
<dbReference type="InterPro" id="IPR010390">
    <property type="entry name" value="ABC-2_transporter-like"/>
</dbReference>
<gene>
    <name evidence="2" type="ORF">J2Z32_001496</name>
</gene>
<organism evidence="2 3">
    <name type="scientific">Paenibacillus turicensis</name>
    <dbReference type="NCBI Taxonomy" id="160487"/>
    <lineage>
        <taxon>Bacteria</taxon>
        <taxon>Bacillati</taxon>
        <taxon>Bacillota</taxon>
        <taxon>Bacilli</taxon>
        <taxon>Bacillales</taxon>
        <taxon>Paenibacillaceae</taxon>
        <taxon>Paenibacillus</taxon>
    </lineage>
</organism>
<proteinExistence type="predicted"/>
<feature type="transmembrane region" description="Helical" evidence="1">
    <location>
        <begin position="24"/>
        <end position="47"/>
    </location>
</feature>
<comment type="caution">
    <text evidence="2">The sequence shown here is derived from an EMBL/GenBank/DDBJ whole genome shotgun (WGS) entry which is preliminary data.</text>
</comment>
<keyword evidence="1" id="KW-0812">Transmembrane</keyword>